<gene>
    <name evidence="3" type="ORF">HMPREF3200_00743</name>
</gene>
<dbReference type="Gene3D" id="1.10.1200.150">
    <property type="entry name" value="Transcriptional regulator CtsR, C-terminal domain"/>
    <property type="match status" value="1"/>
</dbReference>
<dbReference type="Proteomes" id="UP000070383">
    <property type="component" value="Unassembled WGS sequence"/>
</dbReference>
<dbReference type="EMBL" id="LRPM01000025">
    <property type="protein sequence ID" value="KWZ78447.1"/>
    <property type="molecule type" value="Genomic_DNA"/>
</dbReference>
<proteinExistence type="predicted"/>
<comment type="caution">
    <text evidence="3">The sequence shown here is derived from an EMBL/GenBank/DDBJ whole genome shotgun (WGS) entry which is preliminary data.</text>
</comment>
<dbReference type="InterPro" id="IPR040465">
    <property type="entry name" value="CtsR_N"/>
</dbReference>
<evidence type="ECO:0000313" key="4">
    <source>
        <dbReference type="Proteomes" id="UP000070383"/>
    </source>
</evidence>
<sequence length="155" mass="17615">MAGLTSEIEMFLKAMLEDSVDGMLEIGRNDLALRFDCAPSQINYVLSTRFTPYNGYLIESKRGGNGFIKIITVVDEDSYVSYLIKNLKKHMSQNDAESLFRDLLRRKYFTDNDCIMARYAISDKALAGICDIKQRNAIRSDIIKNILLSLLARSN</sequence>
<feature type="domain" description="CtsR N-terminal HTH" evidence="1">
    <location>
        <begin position="4"/>
        <end position="73"/>
    </location>
</feature>
<dbReference type="Pfam" id="PF05848">
    <property type="entry name" value="CtsR"/>
    <property type="match status" value="1"/>
</dbReference>
<dbReference type="Pfam" id="PF17727">
    <property type="entry name" value="CtsR_C"/>
    <property type="match status" value="1"/>
</dbReference>
<accession>A0A133KFX5</accession>
<dbReference type="InterPro" id="IPR041908">
    <property type="entry name" value="CtsR_C_sf"/>
</dbReference>
<organism evidence="3 4">
    <name type="scientific">Anaerococcus tetradius</name>
    <dbReference type="NCBI Taxonomy" id="33036"/>
    <lineage>
        <taxon>Bacteria</taxon>
        <taxon>Bacillati</taxon>
        <taxon>Bacillota</taxon>
        <taxon>Tissierellia</taxon>
        <taxon>Tissierellales</taxon>
        <taxon>Peptoniphilaceae</taxon>
        <taxon>Anaerococcus</taxon>
    </lineage>
</organism>
<dbReference type="Gene3D" id="3.30.56.130">
    <property type="entry name" value="Transcriptional regulator CtsR, winged HTH domain"/>
    <property type="match status" value="1"/>
</dbReference>
<dbReference type="RefSeq" id="WP_004837527.1">
    <property type="nucleotide sequence ID" value="NZ_CAMPNK010000010.1"/>
</dbReference>
<name>A0A133KFX5_9FIRM</name>
<feature type="domain" description="CtsR C-terminal dimerization" evidence="2">
    <location>
        <begin position="76"/>
        <end position="147"/>
    </location>
</feature>
<dbReference type="InterPro" id="IPR041902">
    <property type="entry name" value="CtsR_N_sf"/>
</dbReference>
<dbReference type="AlphaFoldDB" id="A0A133KFX5"/>
<dbReference type="PATRIC" id="fig|33036.3.peg.738"/>
<keyword evidence="4" id="KW-1185">Reference proteome</keyword>
<evidence type="ECO:0000313" key="3">
    <source>
        <dbReference type="EMBL" id="KWZ78447.1"/>
    </source>
</evidence>
<protein>
    <submittedName>
        <fullName evidence="3">Putative transcriptional regulator CtsR</fullName>
    </submittedName>
</protein>
<evidence type="ECO:0000259" key="1">
    <source>
        <dbReference type="Pfam" id="PF05848"/>
    </source>
</evidence>
<reference evidence="4" key="1">
    <citation type="submission" date="2016-01" db="EMBL/GenBank/DDBJ databases">
        <authorList>
            <person name="Mitreva M."/>
            <person name="Pepin K.H."/>
            <person name="Mihindukulasuriya K.A."/>
            <person name="Fulton R."/>
            <person name="Fronick C."/>
            <person name="O'Laughlin M."/>
            <person name="Miner T."/>
            <person name="Herter B."/>
            <person name="Rosa B.A."/>
            <person name="Cordes M."/>
            <person name="Tomlinson C."/>
            <person name="Wollam A."/>
            <person name="Palsikar V.B."/>
            <person name="Mardis E.R."/>
            <person name="Wilson R.K."/>
        </authorList>
    </citation>
    <scope>NUCLEOTIDE SEQUENCE [LARGE SCALE GENOMIC DNA]</scope>
    <source>
        <strain evidence="4">MJR8151</strain>
    </source>
</reference>
<dbReference type="STRING" id="33036.HMPREF3200_00743"/>
<evidence type="ECO:0000259" key="2">
    <source>
        <dbReference type="Pfam" id="PF17727"/>
    </source>
</evidence>
<dbReference type="OrthoDB" id="1680813at2"/>
<dbReference type="InterPro" id="IPR041473">
    <property type="entry name" value="CtsR_C"/>
</dbReference>